<protein>
    <submittedName>
        <fullName evidence="1">Uncharacterized protein</fullName>
    </submittedName>
</protein>
<keyword evidence="2" id="KW-1185">Reference proteome</keyword>
<accession>A0AAV7I8B6</accession>
<proteinExistence type="predicted"/>
<dbReference type="Proteomes" id="UP000826195">
    <property type="component" value="Unassembled WGS sequence"/>
</dbReference>
<organism evidence="1 2">
    <name type="scientific">Cotesia glomerata</name>
    <name type="common">Lepidopteran parasitic wasp</name>
    <name type="synonym">Apanteles glomeratus</name>
    <dbReference type="NCBI Taxonomy" id="32391"/>
    <lineage>
        <taxon>Eukaryota</taxon>
        <taxon>Metazoa</taxon>
        <taxon>Ecdysozoa</taxon>
        <taxon>Arthropoda</taxon>
        <taxon>Hexapoda</taxon>
        <taxon>Insecta</taxon>
        <taxon>Pterygota</taxon>
        <taxon>Neoptera</taxon>
        <taxon>Endopterygota</taxon>
        <taxon>Hymenoptera</taxon>
        <taxon>Apocrita</taxon>
        <taxon>Ichneumonoidea</taxon>
        <taxon>Braconidae</taxon>
        <taxon>Microgastrinae</taxon>
        <taxon>Cotesia</taxon>
    </lineage>
</organism>
<evidence type="ECO:0000313" key="1">
    <source>
        <dbReference type="EMBL" id="KAH0548159.1"/>
    </source>
</evidence>
<gene>
    <name evidence="1" type="ORF">KQX54_000409</name>
</gene>
<dbReference type="EMBL" id="JAHXZJ010002056">
    <property type="protein sequence ID" value="KAH0548159.1"/>
    <property type="molecule type" value="Genomic_DNA"/>
</dbReference>
<reference evidence="1 2" key="1">
    <citation type="journal article" date="2021" name="J. Hered.">
        <title>A chromosome-level genome assembly of the parasitoid wasp, Cotesia glomerata (Hymenoptera: Braconidae).</title>
        <authorList>
            <person name="Pinto B.J."/>
            <person name="Weis J.J."/>
            <person name="Gamble T."/>
            <person name="Ode P.J."/>
            <person name="Paul R."/>
            <person name="Zaspel J.M."/>
        </authorList>
    </citation>
    <scope>NUCLEOTIDE SEQUENCE [LARGE SCALE GENOMIC DNA]</scope>
    <source>
        <strain evidence="1">CgM1</strain>
    </source>
</reference>
<name>A0AAV7I8B6_COTGL</name>
<sequence length="105" mass="12343">MNILSVFKEKFLEKVLGEHLELSYTSKIIIKACSGYSKCFPGKTPVENTWMTRTTKIPVESTWRTFAAELHFKNNYQGLCWVFQVFSRENTDRKHLDDAYDLNWA</sequence>
<dbReference type="AlphaFoldDB" id="A0AAV7I8B6"/>
<comment type="caution">
    <text evidence="1">The sequence shown here is derived from an EMBL/GenBank/DDBJ whole genome shotgun (WGS) entry which is preliminary data.</text>
</comment>
<evidence type="ECO:0000313" key="2">
    <source>
        <dbReference type="Proteomes" id="UP000826195"/>
    </source>
</evidence>